<comment type="caution">
    <text evidence="3">The sequence shown here is derived from an EMBL/GenBank/DDBJ whole genome shotgun (WGS) entry which is preliminary data.</text>
</comment>
<dbReference type="Gene3D" id="1.20.1260.10">
    <property type="match status" value="1"/>
</dbReference>
<name>A0ABU7RUT3_9ACTN</name>
<dbReference type="CDD" id="cd00657">
    <property type="entry name" value="Ferritin_like"/>
    <property type="match status" value="1"/>
</dbReference>
<keyword evidence="4" id="KW-1185">Reference proteome</keyword>
<dbReference type="RefSeq" id="WP_331215396.1">
    <property type="nucleotide sequence ID" value="NZ_JAZGQK010000013.1"/>
</dbReference>
<feature type="compositionally biased region" description="Pro residues" evidence="1">
    <location>
        <begin position="1"/>
        <end position="16"/>
    </location>
</feature>
<evidence type="ECO:0000313" key="4">
    <source>
        <dbReference type="Proteomes" id="UP001332243"/>
    </source>
</evidence>
<sequence>MSAPAEPVPVGPPPGPVAASPAPTGGASATPAPAVSPPADADRPAPDDQPGPVPLAAVVDLLGLVAYGELLAFDRMAADARLAPDLTRRAVLSEMAAVEIQNYRRLADRLTVLGAAPDEAMSPFVPALQSYHDSTEPKDWLEALTKAYVGDGIADDFLREMAACLDEPDRRLVLDVLHDSRYDKFAGQEIRLAIAADPKVVDRLSMWARRLVGEGISQAVRVAGERNALAALIGTGPDQQTGVPALFKRLTATHSARMTAVGLNN</sequence>
<gene>
    <name evidence="3" type="ORF">V1633_17455</name>
</gene>
<protein>
    <submittedName>
        <fullName evidence="3">Ferritin-like fold-containing protein</fullName>
    </submittedName>
</protein>
<dbReference type="InterPro" id="IPR009078">
    <property type="entry name" value="Ferritin-like_SF"/>
</dbReference>
<dbReference type="Pfam" id="PF13794">
    <property type="entry name" value="MiaE_2"/>
    <property type="match status" value="1"/>
</dbReference>
<evidence type="ECO:0000256" key="1">
    <source>
        <dbReference type="SAM" id="MobiDB-lite"/>
    </source>
</evidence>
<dbReference type="Proteomes" id="UP001332243">
    <property type="component" value="Unassembled WGS sequence"/>
</dbReference>
<reference evidence="3 4" key="1">
    <citation type="submission" date="2024-01" db="EMBL/GenBank/DDBJ databases">
        <title>Genome insights into Plantactinospora sonchi sp. nov.</title>
        <authorList>
            <person name="Wang L."/>
        </authorList>
    </citation>
    <scope>NUCLEOTIDE SEQUENCE [LARGE SCALE GENOMIC DNA]</scope>
    <source>
        <strain evidence="3 4">NEAU-QY2</strain>
    </source>
</reference>
<feature type="domain" description="Ferritin-like" evidence="2">
    <location>
        <begin position="56"/>
        <end position="235"/>
    </location>
</feature>
<evidence type="ECO:0000313" key="3">
    <source>
        <dbReference type="EMBL" id="MEE6260277.1"/>
    </source>
</evidence>
<dbReference type="InterPro" id="IPR059125">
    <property type="entry name" value="Ferritin_actino"/>
</dbReference>
<feature type="compositionally biased region" description="Low complexity" evidence="1">
    <location>
        <begin position="17"/>
        <end position="39"/>
    </location>
</feature>
<feature type="region of interest" description="Disordered" evidence="1">
    <location>
        <begin position="1"/>
        <end position="52"/>
    </location>
</feature>
<proteinExistence type="predicted"/>
<dbReference type="SUPFAM" id="SSF47240">
    <property type="entry name" value="Ferritin-like"/>
    <property type="match status" value="1"/>
</dbReference>
<evidence type="ECO:0000259" key="2">
    <source>
        <dbReference type="Pfam" id="PF13794"/>
    </source>
</evidence>
<organism evidence="3 4">
    <name type="scientific">Plantactinospora sonchi</name>
    <dbReference type="NCBI Taxonomy" id="1544735"/>
    <lineage>
        <taxon>Bacteria</taxon>
        <taxon>Bacillati</taxon>
        <taxon>Actinomycetota</taxon>
        <taxon>Actinomycetes</taxon>
        <taxon>Micromonosporales</taxon>
        <taxon>Micromonosporaceae</taxon>
        <taxon>Plantactinospora</taxon>
    </lineage>
</organism>
<dbReference type="EMBL" id="JAZGQK010000013">
    <property type="protein sequence ID" value="MEE6260277.1"/>
    <property type="molecule type" value="Genomic_DNA"/>
</dbReference>
<accession>A0ABU7RUT3</accession>
<dbReference type="InterPro" id="IPR012347">
    <property type="entry name" value="Ferritin-like"/>
</dbReference>